<organism evidence="1 2">
    <name type="scientific">Azotobacter bryophylli</name>
    <dbReference type="NCBI Taxonomy" id="1986537"/>
    <lineage>
        <taxon>Bacteria</taxon>
        <taxon>Pseudomonadati</taxon>
        <taxon>Pseudomonadota</taxon>
        <taxon>Gammaproteobacteria</taxon>
        <taxon>Pseudomonadales</taxon>
        <taxon>Pseudomonadaceae</taxon>
        <taxon>Azotobacter</taxon>
    </lineage>
</organism>
<accession>A0ABV7AZF8</accession>
<comment type="caution">
    <text evidence="1">The sequence shown here is derived from an EMBL/GenBank/DDBJ whole genome shotgun (WGS) entry which is preliminary data.</text>
</comment>
<proteinExistence type="predicted"/>
<evidence type="ECO:0000313" key="1">
    <source>
        <dbReference type="EMBL" id="MFC2974096.1"/>
    </source>
</evidence>
<keyword evidence="2" id="KW-1185">Reference proteome</keyword>
<dbReference type="RefSeq" id="WP_377816063.1">
    <property type="nucleotide sequence ID" value="NZ_JBHRSJ010000034.1"/>
</dbReference>
<dbReference type="Pfam" id="PF12261">
    <property type="entry name" value="T_hemolysin"/>
    <property type="match status" value="1"/>
</dbReference>
<dbReference type="EMBL" id="JBHRSJ010000034">
    <property type="protein sequence ID" value="MFC2974096.1"/>
    <property type="molecule type" value="Genomic_DNA"/>
</dbReference>
<evidence type="ECO:0000313" key="2">
    <source>
        <dbReference type="Proteomes" id="UP001595457"/>
    </source>
</evidence>
<dbReference type="InterPro" id="IPR022050">
    <property type="entry name" value="T_hemolysin"/>
</dbReference>
<protein>
    <submittedName>
        <fullName evidence="1">Thermostable hemolysin</fullName>
    </submittedName>
</protein>
<sequence>MEESEDALAIIGRQCPLGVHLVRQFPESKRRRQLEAFIRARYAHYYGARIVHFMPCLMGFEDAEGNAQAAAGLRAATPTVNLFLERYLNAPVEEVLGAEIGAVVERREIIEVGNFASFGPGGARMLIAALTDLLSGLGYHWVAFTGTPMLLNSFQRLGLPLIFLGEADPACMGAELVDWGSYYDTRPQVAATSVAACHQRLLAAGVYRLLGYQPLHREVPHAHCG</sequence>
<gene>
    <name evidence="1" type="ORF">ACFOJE_18000</name>
</gene>
<dbReference type="Proteomes" id="UP001595457">
    <property type="component" value="Unassembled WGS sequence"/>
</dbReference>
<reference evidence="2" key="1">
    <citation type="journal article" date="2019" name="Int. J. Syst. Evol. Microbiol.">
        <title>The Global Catalogue of Microorganisms (GCM) 10K type strain sequencing project: providing services to taxonomists for standard genome sequencing and annotation.</title>
        <authorList>
            <consortium name="The Broad Institute Genomics Platform"/>
            <consortium name="The Broad Institute Genome Sequencing Center for Infectious Disease"/>
            <person name="Wu L."/>
            <person name="Ma J."/>
        </authorList>
    </citation>
    <scope>NUCLEOTIDE SEQUENCE [LARGE SCALE GENOMIC DNA]</scope>
    <source>
        <strain evidence="2">KCTC 62195</strain>
    </source>
</reference>
<name>A0ABV7AZF8_9GAMM</name>